<name>A0ABQ1HNP7_9GAMM</name>
<organism evidence="1 2">
    <name type="scientific">Arenimonas soli</name>
    <dbReference type="NCBI Taxonomy" id="2269504"/>
    <lineage>
        <taxon>Bacteria</taxon>
        <taxon>Pseudomonadati</taxon>
        <taxon>Pseudomonadota</taxon>
        <taxon>Gammaproteobacteria</taxon>
        <taxon>Lysobacterales</taxon>
        <taxon>Lysobacteraceae</taxon>
        <taxon>Arenimonas</taxon>
    </lineage>
</organism>
<evidence type="ECO:0000313" key="1">
    <source>
        <dbReference type="EMBL" id="GGA83355.1"/>
    </source>
</evidence>
<dbReference type="Proteomes" id="UP000623419">
    <property type="component" value="Unassembled WGS sequence"/>
</dbReference>
<protein>
    <recommendedName>
        <fullName evidence="3">MarR family transcriptional regulator</fullName>
    </recommendedName>
</protein>
<evidence type="ECO:0008006" key="3">
    <source>
        <dbReference type="Google" id="ProtNLM"/>
    </source>
</evidence>
<accession>A0ABQ1HNP7</accession>
<dbReference type="RefSeq" id="WP_188664148.1">
    <property type="nucleotide sequence ID" value="NZ_BMKC01000003.1"/>
</dbReference>
<dbReference type="EMBL" id="BMKC01000003">
    <property type="protein sequence ID" value="GGA83355.1"/>
    <property type="molecule type" value="Genomic_DNA"/>
</dbReference>
<reference evidence="2" key="1">
    <citation type="journal article" date="2019" name="Int. J. Syst. Evol. Microbiol.">
        <title>The Global Catalogue of Microorganisms (GCM) 10K type strain sequencing project: providing services to taxonomists for standard genome sequencing and annotation.</title>
        <authorList>
            <consortium name="The Broad Institute Genomics Platform"/>
            <consortium name="The Broad Institute Genome Sequencing Center for Infectious Disease"/>
            <person name="Wu L."/>
            <person name="Ma J."/>
        </authorList>
    </citation>
    <scope>NUCLEOTIDE SEQUENCE [LARGE SCALE GENOMIC DNA]</scope>
    <source>
        <strain evidence="2">CGMCC 1.15905</strain>
    </source>
</reference>
<comment type="caution">
    <text evidence="1">The sequence shown here is derived from an EMBL/GenBank/DDBJ whole genome shotgun (WGS) entry which is preliminary data.</text>
</comment>
<keyword evidence="2" id="KW-1185">Reference proteome</keyword>
<sequence>MNPSKLESPPSPPLGIDDTELIRRAVMFAGTQSPAADTPRWAIVRDLFQIGGGYAIRLCRRFGVDPDEPMRSR</sequence>
<gene>
    <name evidence="1" type="ORF">GCM10011521_22120</name>
</gene>
<proteinExistence type="predicted"/>
<evidence type="ECO:0000313" key="2">
    <source>
        <dbReference type="Proteomes" id="UP000623419"/>
    </source>
</evidence>